<keyword evidence="6" id="KW-0902">Two-component regulatory system</keyword>
<dbReference type="AlphaFoldDB" id="A0A381Q6Y8"/>
<dbReference type="SMART" id="SM00448">
    <property type="entry name" value="REC"/>
    <property type="match status" value="1"/>
</dbReference>
<dbReference type="CDD" id="cd00156">
    <property type="entry name" value="REC"/>
    <property type="match status" value="1"/>
</dbReference>
<evidence type="ECO:0000256" key="3">
    <source>
        <dbReference type="ARBA" id="ARBA00022741"/>
    </source>
</evidence>
<dbReference type="PROSITE" id="PS50109">
    <property type="entry name" value="HIS_KIN"/>
    <property type="match status" value="1"/>
</dbReference>
<proteinExistence type="predicted"/>
<dbReference type="InterPro" id="IPR000700">
    <property type="entry name" value="PAS-assoc_C"/>
</dbReference>
<evidence type="ECO:0008006" key="11">
    <source>
        <dbReference type="Google" id="ProtNLM"/>
    </source>
</evidence>
<dbReference type="InterPro" id="IPR036097">
    <property type="entry name" value="HisK_dim/P_sf"/>
</dbReference>
<reference evidence="10" key="1">
    <citation type="submission" date="2018-05" db="EMBL/GenBank/DDBJ databases">
        <authorList>
            <person name="Lanie J.A."/>
            <person name="Ng W.-L."/>
            <person name="Kazmierczak K.M."/>
            <person name="Andrzejewski T.M."/>
            <person name="Davidsen T.M."/>
            <person name="Wayne K.J."/>
            <person name="Tettelin H."/>
            <person name="Glass J.I."/>
            <person name="Rusch D."/>
            <person name="Podicherti R."/>
            <person name="Tsui H.-C.T."/>
            <person name="Winkler M.E."/>
        </authorList>
    </citation>
    <scope>NUCLEOTIDE SEQUENCE</scope>
</reference>
<dbReference type="CDD" id="cd00082">
    <property type="entry name" value="HisKA"/>
    <property type="match status" value="1"/>
</dbReference>
<dbReference type="InterPro" id="IPR001610">
    <property type="entry name" value="PAC"/>
</dbReference>
<dbReference type="SMART" id="SM00388">
    <property type="entry name" value="HisKA"/>
    <property type="match status" value="1"/>
</dbReference>
<dbReference type="PANTHER" id="PTHR43065">
    <property type="entry name" value="SENSOR HISTIDINE KINASE"/>
    <property type="match status" value="1"/>
</dbReference>
<dbReference type="InterPro" id="IPR036890">
    <property type="entry name" value="HATPase_C_sf"/>
</dbReference>
<dbReference type="NCBIfam" id="TIGR00229">
    <property type="entry name" value="sensory_box"/>
    <property type="match status" value="1"/>
</dbReference>
<dbReference type="InterPro" id="IPR001789">
    <property type="entry name" value="Sig_transdc_resp-reg_receiver"/>
</dbReference>
<dbReference type="InterPro" id="IPR003594">
    <property type="entry name" value="HATPase_dom"/>
</dbReference>
<dbReference type="Gene3D" id="1.10.287.130">
    <property type="match status" value="1"/>
</dbReference>
<dbReference type="PROSITE" id="PS50113">
    <property type="entry name" value="PAC"/>
    <property type="match status" value="1"/>
</dbReference>
<keyword evidence="5" id="KW-0067">ATP-binding</keyword>
<dbReference type="InterPro" id="IPR011006">
    <property type="entry name" value="CheY-like_superfamily"/>
</dbReference>
<dbReference type="Pfam" id="PF00072">
    <property type="entry name" value="Response_reg"/>
    <property type="match status" value="1"/>
</dbReference>
<accession>A0A381Q6Y8</accession>
<dbReference type="SUPFAM" id="SSF47384">
    <property type="entry name" value="Homodimeric domain of signal transducing histidine kinase"/>
    <property type="match status" value="1"/>
</dbReference>
<dbReference type="EMBL" id="UINC01001233">
    <property type="protein sequence ID" value="SUZ75092.1"/>
    <property type="molecule type" value="Genomic_DNA"/>
</dbReference>
<evidence type="ECO:0000256" key="6">
    <source>
        <dbReference type="ARBA" id="ARBA00023012"/>
    </source>
</evidence>
<keyword evidence="1" id="KW-0597">Phosphoprotein</keyword>
<dbReference type="SUPFAM" id="SSF55874">
    <property type="entry name" value="ATPase domain of HSP90 chaperone/DNA topoisomerase II/histidine kinase"/>
    <property type="match status" value="1"/>
</dbReference>
<evidence type="ECO:0000259" key="7">
    <source>
        <dbReference type="PROSITE" id="PS50109"/>
    </source>
</evidence>
<sequence length="518" mass="56840">MTRTTKAPIRSPQQSFQPQTELLGRLFDTIREGVYFGTITTCASITFAANPHLKLMFGYSRETPPEKVLPFSPNRFVDPRAREAFLARLQRDGAVNDYLLRLRRSDESSLWVEVTATVHSATDGGDLRIDALLRDISERRKLEDRGRDLSDQLGQAEKMAALGQTVSGVAHELNNPLATILTWAERLAARPVDVDTKRGLETILAESERAAKIVRNLLTFARNRNTTRAQVDLNAIVRETLALRAYEQRLSNVTTLHALAGGLPHLFADPHQLKQVFLNLFINAEQAMLATNGRGTLVARSWYDSETEMVMLEVNDDGPGVPDHVRTKIFDPFFTTKAVGKGTGLGLTVVYAIVQEHGGQITLTSESGSGASFFVSFPAADAVGRTGATPEASLPTGSGSAVLVVEDEPALAAAVTEALTDAGYRVDRAADGQEALERVSAEVYDLVVCDLKMPRLDGPSFYRILTARKPALARRVVFVTGDVAGTEAESFLLKTKCRWLLKPFRLKDLLRAVHEALR</sequence>
<evidence type="ECO:0000259" key="9">
    <source>
        <dbReference type="PROSITE" id="PS50113"/>
    </source>
</evidence>
<evidence type="ECO:0000256" key="1">
    <source>
        <dbReference type="ARBA" id="ARBA00022553"/>
    </source>
</evidence>
<dbReference type="SMART" id="SM00086">
    <property type="entry name" value="PAC"/>
    <property type="match status" value="1"/>
</dbReference>
<dbReference type="GO" id="GO:0000155">
    <property type="term" value="F:phosphorelay sensor kinase activity"/>
    <property type="evidence" value="ECO:0007669"/>
    <property type="project" value="InterPro"/>
</dbReference>
<feature type="domain" description="Histidine kinase" evidence="7">
    <location>
        <begin position="168"/>
        <end position="381"/>
    </location>
</feature>
<dbReference type="Gene3D" id="3.30.565.10">
    <property type="entry name" value="Histidine kinase-like ATPase, C-terminal domain"/>
    <property type="match status" value="1"/>
</dbReference>
<evidence type="ECO:0000313" key="10">
    <source>
        <dbReference type="EMBL" id="SUZ75092.1"/>
    </source>
</evidence>
<dbReference type="InterPro" id="IPR000014">
    <property type="entry name" value="PAS"/>
</dbReference>
<dbReference type="InterPro" id="IPR004358">
    <property type="entry name" value="Sig_transdc_His_kin-like_C"/>
</dbReference>
<keyword evidence="3" id="KW-0547">Nucleotide-binding</keyword>
<dbReference type="Pfam" id="PF00512">
    <property type="entry name" value="HisKA"/>
    <property type="match status" value="1"/>
</dbReference>
<dbReference type="Gene3D" id="3.30.450.20">
    <property type="entry name" value="PAS domain"/>
    <property type="match status" value="1"/>
</dbReference>
<gene>
    <name evidence="10" type="ORF">METZ01_LOCUS27946</name>
</gene>
<organism evidence="10">
    <name type="scientific">marine metagenome</name>
    <dbReference type="NCBI Taxonomy" id="408172"/>
    <lineage>
        <taxon>unclassified sequences</taxon>
        <taxon>metagenomes</taxon>
        <taxon>ecological metagenomes</taxon>
    </lineage>
</organism>
<dbReference type="SUPFAM" id="SSF52172">
    <property type="entry name" value="CheY-like"/>
    <property type="match status" value="1"/>
</dbReference>
<dbReference type="InterPro" id="IPR003661">
    <property type="entry name" value="HisK_dim/P_dom"/>
</dbReference>
<evidence type="ECO:0000259" key="8">
    <source>
        <dbReference type="PROSITE" id="PS50110"/>
    </source>
</evidence>
<dbReference type="PRINTS" id="PR00344">
    <property type="entry name" value="BCTRLSENSOR"/>
</dbReference>
<evidence type="ECO:0000256" key="4">
    <source>
        <dbReference type="ARBA" id="ARBA00022777"/>
    </source>
</evidence>
<evidence type="ECO:0000256" key="5">
    <source>
        <dbReference type="ARBA" id="ARBA00022840"/>
    </source>
</evidence>
<dbReference type="GO" id="GO:0005524">
    <property type="term" value="F:ATP binding"/>
    <property type="evidence" value="ECO:0007669"/>
    <property type="project" value="UniProtKB-KW"/>
</dbReference>
<dbReference type="PANTHER" id="PTHR43065:SF46">
    <property type="entry name" value="C4-DICARBOXYLATE TRANSPORT SENSOR PROTEIN DCTB"/>
    <property type="match status" value="1"/>
</dbReference>
<name>A0A381Q6Y8_9ZZZZ</name>
<protein>
    <recommendedName>
        <fullName evidence="11">Histidine kinase</fullName>
    </recommendedName>
</protein>
<dbReference type="SMART" id="SM00387">
    <property type="entry name" value="HATPase_c"/>
    <property type="match status" value="1"/>
</dbReference>
<feature type="domain" description="PAC" evidence="9">
    <location>
        <begin position="96"/>
        <end position="148"/>
    </location>
</feature>
<dbReference type="InterPro" id="IPR005467">
    <property type="entry name" value="His_kinase_dom"/>
</dbReference>
<evidence type="ECO:0000256" key="2">
    <source>
        <dbReference type="ARBA" id="ARBA00022679"/>
    </source>
</evidence>
<dbReference type="SUPFAM" id="SSF55785">
    <property type="entry name" value="PYP-like sensor domain (PAS domain)"/>
    <property type="match status" value="1"/>
</dbReference>
<dbReference type="InterPro" id="IPR035965">
    <property type="entry name" value="PAS-like_dom_sf"/>
</dbReference>
<feature type="domain" description="Response regulatory" evidence="8">
    <location>
        <begin position="401"/>
        <end position="517"/>
    </location>
</feature>
<dbReference type="PROSITE" id="PS50110">
    <property type="entry name" value="RESPONSE_REGULATORY"/>
    <property type="match status" value="1"/>
</dbReference>
<dbReference type="CDD" id="cd00130">
    <property type="entry name" value="PAS"/>
    <property type="match status" value="1"/>
</dbReference>
<dbReference type="Pfam" id="PF02518">
    <property type="entry name" value="HATPase_c"/>
    <property type="match status" value="1"/>
</dbReference>
<keyword evidence="2" id="KW-0808">Transferase</keyword>
<dbReference type="Gene3D" id="3.40.50.2300">
    <property type="match status" value="1"/>
</dbReference>
<keyword evidence="4" id="KW-0418">Kinase</keyword>